<keyword evidence="1" id="KW-0521">NADP</keyword>
<gene>
    <name evidence="3" type="ORF">QJS04_geneDACA015234</name>
</gene>
<dbReference type="SUPFAM" id="SSF51735">
    <property type="entry name" value="NAD(P)-binding Rossmann-fold domains"/>
    <property type="match status" value="1"/>
</dbReference>
<dbReference type="PANTHER" id="PTHR42898">
    <property type="entry name" value="TROPINONE REDUCTASE"/>
    <property type="match status" value="1"/>
</dbReference>
<reference evidence="3" key="2">
    <citation type="submission" date="2023-06" db="EMBL/GenBank/DDBJ databases">
        <authorList>
            <person name="Ma L."/>
            <person name="Liu K.-W."/>
            <person name="Li Z."/>
            <person name="Hsiao Y.-Y."/>
            <person name="Qi Y."/>
            <person name="Fu T."/>
            <person name="Tang G."/>
            <person name="Zhang D."/>
            <person name="Sun W.-H."/>
            <person name="Liu D.-K."/>
            <person name="Li Y."/>
            <person name="Chen G.-Z."/>
            <person name="Liu X.-D."/>
            <person name="Liao X.-Y."/>
            <person name="Jiang Y.-T."/>
            <person name="Yu X."/>
            <person name="Hao Y."/>
            <person name="Huang J."/>
            <person name="Zhao X.-W."/>
            <person name="Ke S."/>
            <person name="Chen Y.-Y."/>
            <person name="Wu W.-L."/>
            <person name="Hsu J.-L."/>
            <person name="Lin Y.-F."/>
            <person name="Huang M.-D."/>
            <person name="Li C.-Y."/>
            <person name="Huang L."/>
            <person name="Wang Z.-W."/>
            <person name="Zhao X."/>
            <person name="Zhong W.-Y."/>
            <person name="Peng D.-H."/>
            <person name="Ahmad S."/>
            <person name="Lan S."/>
            <person name="Zhang J.-S."/>
            <person name="Tsai W.-C."/>
            <person name="Van De Peer Y."/>
            <person name="Liu Z.-J."/>
        </authorList>
    </citation>
    <scope>NUCLEOTIDE SEQUENCE</scope>
    <source>
        <strain evidence="3">SCP</strain>
        <tissue evidence="3">Leaves</tissue>
    </source>
</reference>
<dbReference type="Gene3D" id="3.40.50.720">
    <property type="entry name" value="NAD(P)-binding Rossmann-like Domain"/>
    <property type="match status" value="1"/>
</dbReference>
<dbReference type="PANTHER" id="PTHR42898:SF6">
    <property type="entry name" value="NADP-DEPENDENT MANNITOL DEHYDROGENASE"/>
    <property type="match status" value="1"/>
</dbReference>
<comment type="caution">
    <text evidence="3">The sequence shown here is derived from an EMBL/GenBank/DDBJ whole genome shotgun (WGS) entry which is preliminary data.</text>
</comment>
<dbReference type="AlphaFoldDB" id="A0AAV9AQ57"/>
<dbReference type="Proteomes" id="UP001179952">
    <property type="component" value="Unassembled WGS sequence"/>
</dbReference>
<dbReference type="GO" id="GO:0016491">
    <property type="term" value="F:oxidoreductase activity"/>
    <property type="evidence" value="ECO:0007669"/>
    <property type="project" value="UniProtKB-KW"/>
</dbReference>
<evidence type="ECO:0000256" key="1">
    <source>
        <dbReference type="ARBA" id="ARBA00022857"/>
    </source>
</evidence>
<proteinExistence type="predicted"/>
<evidence type="ECO:0000313" key="4">
    <source>
        <dbReference type="Proteomes" id="UP001179952"/>
    </source>
</evidence>
<organism evidence="3 4">
    <name type="scientific">Acorus gramineus</name>
    <name type="common">Dwarf sweet flag</name>
    <dbReference type="NCBI Taxonomy" id="55184"/>
    <lineage>
        <taxon>Eukaryota</taxon>
        <taxon>Viridiplantae</taxon>
        <taxon>Streptophyta</taxon>
        <taxon>Embryophyta</taxon>
        <taxon>Tracheophyta</taxon>
        <taxon>Spermatophyta</taxon>
        <taxon>Magnoliopsida</taxon>
        <taxon>Liliopsida</taxon>
        <taxon>Acoraceae</taxon>
        <taxon>Acorus</taxon>
    </lineage>
</organism>
<evidence type="ECO:0000256" key="2">
    <source>
        <dbReference type="ARBA" id="ARBA00023002"/>
    </source>
</evidence>
<dbReference type="EMBL" id="JAUJYN010000007">
    <property type="protein sequence ID" value="KAK1266207.1"/>
    <property type="molecule type" value="Genomic_DNA"/>
</dbReference>
<dbReference type="PROSITE" id="PS00061">
    <property type="entry name" value="ADH_SHORT"/>
    <property type="match status" value="1"/>
</dbReference>
<dbReference type="PRINTS" id="PR00081">
    <property type="entry name" value="GDHRDH"/>
</dbReference>
<protein>
    <submittedName>
        <fullName evidence="3">Tropinone reductase 1</fullName>
    </submittedName>
</protein>
<keyword evidence="4" id="KW-1185">Reference proteome</keyword>
<dbReference type="PRINTS" id="PR00080">
    <property type="entry name" value="SDRFAMILY"/>
</dbReference>
<keyword evidence="2" id="KW-0560">Oxidoreductase</keyword>
<name>A0AAV9AQ57_ACOGR</name>
<dbReference type="InterPro" id="IPR045000">
    <property type="entry name" value="TR"/>
</dbReference>
<sequence length="277" mass="29846">MAEGNTSNLKGDQNNKWSLNGMTALVTGGARGIGHAIVEELLGLGASVHMCDRDEAKLDESLLRWKALGHPVTASVCDVASRAERERLMEKVSTTFDGKLNILVNNVGYGLICPAEDVTAEEYSLAMATNLESGFHFSQLALPLMRQSGKGNIVFTSSAASAVALPSMCVYASSKGAINRLAKNLAYEWAKDNIRVNCVAPGAVDTRLLNFLQFIFLDLQCLVEALDDKQRAQVIDETPLRRIGKPEEISSVVAFLCMPAASFITGQTLFVDGGFTL</sequence>
<accession>A0AAV9AQ57</accession>
<evidence type="ECO:0000313" key="3">
    <source>
        <dbReference type="EMBL" id="KAK1266207.1"/>
    </source>
</evidence>
<dbReference type="InterPro" id="IPR002347">
    <property type="entry name" value="SDR_fam"/>
</dbReference>
<dbReference type="Pfam" id="PF13561">
    <property type="entry name" value="adh_short_C2"/>
    <property type="match status" value="1"/>
</dbReference>
<dbReference type="FunFam" id="3.40.50.720:FF:000084">
    <property type="entry name" value="Short-chain dehydrogenase reductase"/>
    <property type="match status" value="1"/>
</dbReference>
<reference evidence="3" key="1">
    <citation type="journal article" date="2023" name="Nat. Commun.">
        <title>Diploid and tetraploid genomes of Acorus and the evolution of monocots.</title>
        <authorList>
            <person name="Ma L."/>
            <person name="Liu K.W."/>
            <person name="Li Z."/>
            <person name="Hsiao Y.Y."/>
            <person name="Qi Y."/>
            <person name="Fu T."/>
            <person name="Tang G.D."/>
            <person name="Zhang D."/>
            <person name="Sun W.H."/>
            <person name="Liu D.K."/>
            <person name="Li Y."/>
            <person name="Chen G.Z."/>
            <person name="Liu X.D."/>
            <person name="Liao X.Y."/>
            <person name="Jiang Y.T."/>
            <person name="Yu X."/>
            <person name="Hao Y."/>
            <person name="Huang J."/>
            <person name="Zhao X.W."/>
            <person name="Ke S."/>
            <person name="Chen Y.Y."/>
            <person name="Wu W.L."/>
            <person name="Hsu J.L."/>
            <person name="Lin Y.F."/>
            <person name="Huang M.D."/>
            <person name="Li C.Y."/>
            <person name="Huang L."/>
            <person name="Wang Z.W."/>
            <person name="Zhao X."/>
            <person name="Zhong W.Y."/>
            <person name="Peng D.H."/>
            <person name="Ahmad S."/>
            <person name="Lan S."/>
            <person name="Zhang J.S."/>
            <person name="Tsai W.C."/>
            <person name="Van de Peer Y."/>
            <person name="Liu Z.J."/>
        </authorList>
    </citation>
    <scope>NUCLEOTIDE SEQUENCE</scope>
    <source>
        <strain evidence="3">SCP</strain>
    </source>
</reference>
<dbReference type="InterPro" id="IPR020904">
    <property type="entry name" value="Sc_DH/Rdtase_CS"/>
</dbReference>
<dbReference type="InterPro" id="IPR036291">
    <property type="entry name" value="NAD(P)-bd_dom_sf"/>
</dbReference>